<dbReference type="SMART" id="SM00534">
    <property type="entry name" value="MUTSac"/>
    <property type="match status" value="1"/>
</dbReference>
<dbReference type="OMA" id="QTHETIS"/>
<keyword evidence="4" id="KW-0238">DNA-binding</keyword>
<dbReference type="Proteomes" id="UP000009022">
    <property type="component" value="Unassembled WGS sequence"/>
</dbReference>
<sequence>MVIRCETQNDDLYCTDKSQLNQRPSSYVENLVSSNHGRNVTDGIHPIDFASNTGSLMDDEVQPKTPIIMSVCWKSSQLGVAFYDAETCIINMCADIVETEDFTMLRKAITQIDPDIVLTFARQDTKIYQALEASESAKHRIGSLLSRIRNQSDMLEIEELMTISAKLSFNNVTMISAIGGLITFLENKHGSNQLSESEAHIHVVDLQMFSLAGVMHIDKHTFRLWFIRPICEMNALRKRYDVISYFLGVQQYDVAMELHLHIRKIRNISTIQAMIEIGKLSQHLPQSIPLFQEIDLQESKKQKRFIIRPGKDTQFDNAWIHVSHRKIIIYASESDFLIDGLDFMFVSNDVAYYKSPLTKELDESLGDTQCRLLDKEIEIMLQLQEVVLQHKDDILSLLEKIAELDCLIALTILAKQNNFIRPKLTEANKIAIKKGRHPLQECCLDPGKFIPNDTYIEEQKDRINIITGPNASGKSVYLKQVGLIVYMAHIGSFVPAEEAEIGISDRIYTRIQTHETISVNLSAFAIELTEIATSLMGATEKSLILIDEFGKFTSPIDGLSLTIAIIEFWLEKRCPPKILISTHFTSIQKHNILPQSDLLKYQTMDTLIEKDNIAYLYQLLDGLSSRSLAYHVAAVAHIPTHVLSRGREIAEAIIQGDAITRSGSESTAERLKIYSTIVDRFLETDLENSDMINFLQNYVIPASKDA</sequence>
<proteinExistence type="inferred from homology"/>
<keyword evidence="2" id="KW-0547">Nucleotide-binding</keyword>
<dbReference type="Gene3D" id="3.30.420.110">
    <property type="entry name" value="MutS, connector domain"/>
    <property type="match status" value="1"/>
</dbReference>
<dbReference type="GeneID" id="6755213"/>
<evidence type="ECO:0000313" key="8">
    <source>
        <dbReference type="Proteomes" id="UP000009022"/>
    </source>
</evidence>
<dbReference type="Gene3D" id="3.40.50.300">
    <property type="entry name" value="P-loop containing nucleotide triphosphate hydrolases"/>
    <property type="match status" value="1"/>
</dbReference>
<dbReference type="RefSeq" id="XP_002114319.1">
    <property type="nucleotide sequence ID" value="XM_002114283.1"/>
</dbReference>
<evidence type="ECO:0000256" key="2">
    <source>
        <dbReference type="ARBA" id="ARBA00022741"/>
    </source>
</evidence>
<dbReference type="SUPFAM" id="SSF48334">
    <property type="entry name" value="DNA repair protein MutS, domain III"/>
    <property type="match status" value="1"/>
</dbReference>
<dbReference type="InterPro" id="IPR017261">
    <property type="entry name" value="DNA_mismatch_repair_MutS/MSH"/>
</dbReference>
<dbReference type="InterPro" id="IPR045076">
    <property type="entry name" value="MutS"/>
</dbReference>
<dbReference type="HOGENOM" id="CLU_002472_8_0_1"/>
<dbReference type="GO" id="GO:0140664">
    <property type="term" value="F:ATP-dependent DNA damage sensor activity"/>
    <property type="evidence" value="ECO:0007669"/>
    <property type="project" value="InterPro"/>
</dbReference>
<dbReference type="InterPro" id="IPR036678">
    <property type="entry name" value="MutS_con_dom_sf"/>
</dbReference>
<name>B3S2F7_TRIAD</name>
<dbReference type="PANTHER" id="PTHR11361:SF20">
    <property type="entry name" value="MUTS PROTEIN HOMOLOG 5"/>
    <property type="match status" value="1"/>
</dbReference>
<reference evidence="7 8" key="1">
    <citation type="journal article" date="2008" name="Nature">
        <title>The Trichoplax genome and the nature of placozoans.</title>
        <authorList>
            <person name="Srivastava M."/>
            <person name="Begovic E."/>
            <person name="Chapman J."/>
            <person name="Putnam N.H."/>
            <person name="Hellsten U."/>
            <person name="Kawashima T."/>
            <person name="Kuo A."/>
            <person name="Mitros T."/>
            <person name="Salamov A."/>
            <person name="Carpenter M.L."/>
            <person name="Signorovitch A.Y."/>
            <person name="Moreno M.A."/>
            <person name="Kamm K."/>
            <person name="Grimwood J."/>
            <person name="Schmutz J."/>
            <person name="Shapiro H."/>
            <person name="Grigoriev I.V."/>
            <person name="Buss L.W."/>
            <person name="Schierwater B."/>
            <person name="Dellaporta S.L."/>
            <person name="Rokhsar D.S."/>
        </authorList>
    </citation>
    <scope>NUCLEOTIDE SEQUENCE [LARGE SCALE GENOMIC DNA]</scope>
    <source>
        <strain evidence="7 8">Grell-BS-1999</strain>
    </source>
</reference>
<dbReference type="FunFam" id="3.40.50.300:FF:000820">
    <property type="entry name" value="MutS homolog 5 (E. coli)"/>
    <property type="match status" value="1"/>
</dbReference>
<dbReference type="InParanoid" id="B3S2F7"/>
<dbReference type="GO" id="GO:0030983">
    <property type="term" value="F:mismatched DNA binding"/>
    <property type="evidence" value="ECO:0007669"/>
    <property type="project" value="InterPro"/>
</dbReference>
<dbReference type="Pfam" id="PF00488">
    <property type="entry name" value="MutS_V"/>
    <property type="match status" value="1"/>
</dbReference>
<evidence type="ECO:0000259" key="5">
    <source>
        <dbReference type="SMART" id="SM00533"/>
    </source>
</evidence>
<dbReference type="AlphaFoldDB" id="B3S2F7"/>
<comment type="similarity">
    <text evidence="1">Belongs to the DNA mismatch repair MutS family.</text>
</comment>
<dbReference type="PIRSF" id="PIRSF037677">
    <property type="entry name" value="DNA_mis_repair_Msh6"/>
    <property type="match status" value="1"/>
</dbReference>
<keyword evidence="3" id="KW-0067">ATP-binding</keyword>
<evidence type="ECO:0000256" key="1">
    <source>
        <dbReference type="ARBA" id="ARBA00006271"/>
    </source>
</evidence>
<dbReference type="InterPro" id="IPR027417">
    <property type="entry name" value="P-loop_NTPase"/>
</dbReference>
<dbReference type="GO" id="GO:0051026">
    <property type="term" value="P:chiasma assembly"/>
    <property type="evidence" value="ECO:0000318"/>
    <property type="project" value="GO_Central"/>
</dbReference>
<feature type="domain" description="DNA mismatch repair protein MutS core" evidence="5">
    <location>
        <begin position="206"/>
        <end position="443"/>
    </location>
</feature>
<dbReference type="Pfam" id="PF05192">
    <property type="entry name" value="MutS_III"/>
    <property type="match status" value="1"/>
</dbReference>
<dbReference type="InterPro" id="IPR036187">
    <property type="entry name" value="DNA_mismatch_repair_MutS_sf"/>
</dbReference>
<accession>B3S2F7</accession>
<dbReference type="GO" id="GO:0003690">
    <property type="term" value="F:double-stranded DNA binding"/>
    <property type="evidence" value="ECO:0000318"/>
    <property type="project" value="GO_Central"/>
</dbReference>
<dbReference type="OrthoDB" id="29596at2759"/>
<dbReference type="CTD" id="6755213"/>
<dbReference type="eggNOG" id="KOG0221">
    <property type="taxonomic scope" value="Eukaryota"/>
</dbReference>
<evidence type="ECO:0000256" key="4">
    <source>
        <dbReference type="ARBA" id="ARBA00023125"/>
    </source>
</evidence>
<dbReference type="GO" id="GO:0006298">
    <property type="term" value="P:mismatch repair"/>
    <property type="evidence" value="ECO:0007669"/>
    <property type="project" value="InterPro"/>
</dbReference>
<dbReference type="KEGG" id="tad:TRIADDRAFT_58009"/>
<dbReference type="Gene3D" id="1.10.1420.10">
    <property type="match status" value="1"/>
</dbReference>
<dbReference type="GO" id="GO:0005634">
    <property type="term" value="C:nucleus"/>
    <property type="evidence" value="ECO:0000318"/>
    <property type="project" value="GO_Central"/>
</dbReference>
<organism evidence="7 8">
    <name type="scientific">Trichoplax adhaerens</name>
    <name type="common">Trichoplax reptans</name>
    <dbReference type="NCBI Taxonomy" id="10228"/>
    <lineage>
        <taxon>Eukaryota</taxon>
        <taxon>Metazoa</taxon>
        <taxon>Placozoa</taxon>
        <taxon>Uniplacotomia</taxon>
        <taxon>Trichoplacea</taxon>
        <taxon>Trichoplacidae</taxon>
        <taxon>Trichoplax</taxon>
    </lineage>
</organism>
<dbReference type="InterPro" id="IPR000432">
    <property type="entry name" value="DNA_mismatch_repair_MutS_C"/>
</dbReference>
<dbReference type="FunCoup" id="B3S2F7">
    <property type="interactions" value="367"/>
</dbReference>
<dbReference type="EMBL" id="DS985247">
    <property type="protein sequence ID" value="EDV23409.1"/>
    <property type="molecule type" value="Genomic_DNA"/>
</dbReference>
<dbReference type="PhylomeDB" id="B3S2F7"/>
<dbReference type="PANTHER" id="PTHR11361">
    <property type="entry name" value="DNA MISMATCH REPAIR PROTEIN MUTS FAMILY MEMBER"/>
    <property type="match status" value="1"/>
</dbReference>
<dbReference type="SUPFAM" id="SSF52540">
    <property type="entry name" value="P-loop containing nucleoside triphosphate hydrolases"/>
    <property type="match status" value="1"/>
</dbReference>
<evidence type="ECO:0008006" key="9">
    <source>
        <dbReference type="Google" id="ProtNLM"/>
    </source>
</evidence>
<dbReference type="GO" id="GO:0005524">
    <property type="term" value="F:ATP binding"/>
    <property type="evidence" value="ECO:0007669"/>
    <property type="project" value="UniProtKB-KW"/>
</dbReference>
<evidence type="ECO:0000259" key="6">
    <source>
        <dbReference type="SMART" id="SM00534"/>
    </source>
</evidence>
<keyword evidence="8" id="KW-1185">Reference proteome</keyword>
<protein>
    <recommendedName>
        <fullName evidence="9">DNA mismatch repair proteins mutS family domain-containing protein</fullName>
    </recommendedName>
</protein>
<feature type="domain" description="DNA mismatch repair proteins mutS family" evidence="6">
    <location>
        <begin position="461"/>
        <end position="651"/>
    </location>
</feature>
<dbReference type="STRING" id="10228.B3S2F7"/>
<dbReference type="InterPro" id="IPR007696">
    <property type="entry name" value="DNA_mismatch_repair_MutS_core"/>
</dbReference>
<evidence type="ECO:0000313" key="7">
    <source>
        <dbReference type="EMBL" id="EDV23409.1"/>
    </source>
</evidence>
<gene>
    <name evidence="7" type="ORF">TRIADDRAFT_58009</name>
</gene>
<dbReference type="SMART" id="SM00533">
    <property type="entry name" value="MUTSd"/>
    <property type="match status" value="1"/>
</dbReference>
<evidence type="ECO:0000256" key="3">
    <source>
        <dbReference type="ARBA" id="ARBA00022840"/>
    </source>
</evidence>